<evidence type="ECO:0000313" key="3">
    <source>
        <dbReference type="Proteomes" id="UP000054359"/>
    </source>
</evidence>
<feature type="compositionally biased region" description="Polar residues" evidence="1">
    <location>
        <begin position="112"/>
        <end position="125"/>
    </location>
</feature>
<dbReference type="STRING" id="407821.A0A087UXR9"/>
<feature type="compositionally biased region" description="Polar residues" evidence="1">
    <location>
        <begin position="77"/>
        <end position="89"/>
    </location>
</feature>
<name>A0A087UXR9_STEMI</name>
<gene>
    <name evidence="2" type="ORF">X975_06279</name>
</gene>
<proteinExistence type="predicted"/>
<dbReference type="OrthoDB" id="415023at2759"/>
<evidence type="ECO:0000313" key="2">
    <source>
        <dbReference type="EMBL" id="KFM82158.1"/>
    </source>
</evidence>
<evidence type="ECO:0000256" key="1">
    <source>
        <dbReference type="SAM" id="MobiDB-lite"/>
    </source>
</evidence>
<dbReference type="EMBL" id="KK122182">
    <property type="protein sequence ID" value="KFM82158.1"/>
    <property type="molecule type" value="Genomic_DNA"/>
</dbReference>
<protein>
    <submittedName>
        <fullName evidence="2">OTU domain-containing protein 6B</fullName>
    </submittedName>
</protein>
<sequence length="149" mass="16861">MAEALSYDEMLSLQRKERKELLAKTQKMKHGIPKGDKKRKKEVATEIAQLLADLDMKHEKQLKEYEGKNVGGELATSDGSDVMGQTSIHLSEEVRDVGTTNGSQLPDFYPSENKSQISEGSQKLSKAQKRRNKKSIMEKERIKAIIEQE</sequence>
<accession>A0A087UXR9</accession>
<feature type="compositionally biased region" description="Basic and acidic residues" evidence="1">
    <location>
        <begin position="135"/>
        <end position="149"/>
    </location>
</feature>
<feature type="region of interest" description="Disordered" evidence="1">
    <location>
        <begin position="64"/>
        <end position="149"/>
    </location>
</feature>
<dbReference type="Proteomes" id="UP000054359">
    <property type="component" value="Unassembled WGS sequence"/>
</dbReference>
<dbReference type="AlphaFoldDB" id="A0A087UXR9"/>
<organism evidence="2 3">
    <name type="scientific">Stegodyphus mimosarum</name>
    <name type="common">African social velvet spider</name>
    <dbReference type="NCBI Taxonomy" id="407821"/>
    <lineage>
        <taxon>Eukaryota</taxon>
        <taxon>Metazoa</taxon>
        <taxon>Ecdysozoa</taxon>
        <taxon>Arthropoda</taxon>
        <taxon>Chelicerata</taxon>
        <taxon>Arachnida</taxon>
        <taxon>Araneae</taxon>
        <taxon>Araneomorphae</taxon>
        <taxon>Entelegynae</taxon>
        <taxon>Eresoidea</taxon>
        <taxon>Eresidae</taxon>
        <taxon>Stegodyphus</taxon>
    </lineage>
</organism>
<keyword evidence="3" id="KW-1185">Reference proteome</keyword>
<feature type="non-terminal residue" evidence="2">
    <location>
        <position position="149"/>
    </location>
</feature>
<reference evidence="2 3" key="1">
    <citation type="submission" date="2013-11" db="EMBL/GenBank/DDBJ databases">
        <title>Genome sequencing of Stegodyphus mimosarum.</title>
        <authorList>
            <person name="Bechsgaard J."/>
        </authorList>
    </citation>
    <scope>NUCLEOTIDE SEQUENCE [LARGE SCALE GENOMIC DNA]</scope>
</reference>